<dbReference type="EMBL" id="CP099420">
    <property type="protein sequence ID" value="USW50625.1"/>
    <property type="molecule type" value="Genomic_DNA"/>
</dbReference>
<dbReference type="Proteomes" id="UP001056384">
    <property type="component" value="Chromosome 3"/>
</dbReference>
<organism evidence="1 2">
    <name type="scientific">Septoria linicola</name>
    <dbReference type="NCBI Taxonomy" id="215465"/>
    <lineage>
        <taxon>Eukaryota</taxon>
        <taxon>Fungi</taxon>
        <taxon>Dikarya</taxon>
        <taxon>Ascomycota</taxon>
        <taxon>Pezizomycotina</taxon>
        <taxon>Dothideomycetes</taxon>
        <taxon>Dothideomycetidae</taxon>
        <taxon>Mycosphaerellales</taxon>
        <taxon>Mycosphaerellaceae</taxon>
        <taxon>Septoria</taxon>
    </lineage>
</organism>
<sequence>MDGTPFGRLSGELRNNSYEYVFNSEPREIMLNLTEWQIPYIARKGAAKQKNVTQHNIAITQTCRKVRNETLKLFYFGSSLSLNMADYEDHVSPIMAPPPRASGLKGIGNRPRDLHRDATLNMKILCRLPVSEGLYDKEGRPLEGVEVYWKPTDTPEMWKMQMIRSGQHFLREFLDLTHNPHEQRLRAIVTAGAEFFIAGIAPLHAFVTGTNRPVFGPDPPPTMEAERETLALQKRKEIWEEKRESVRQAVMAENGD</sequence>
<proteinExistence type="predicted"/>
<name>A0A9Q9EH40_9PEZI</name>
<evidence type="ECO:0000313" key="2">
    <source>
        <dbReference type="Proteomes" id="UP001056384"/>
    </source>
</evidence>
<dbReference type="OrthoDB" id="5413827at2759"/>
<dbReference type="AlphaFoldDB" id="A0A9Q9EH40"/>
<reference evidence="1" key="1">
    <citation type="submission" date="2022-06" db="EMBL/GenBank/DDBJ databases">
        <title>Complete genome sequences of two strains of the flax pathogen Septoria linicola.</title>
        <authorList>
            <person name="Lapalu N."/>
            <person name="Simon A."/>
            <person name="Demenou B."/>
            <person name="Paumier D."/>
            <person name="Guillot M.-P."/>
            <person name="Gout L."/>
            <person name="Valade R."/>
        </authorList>
    </citation>
    <scope>NUCLEOTIDE SEQUENCE</scope>
    <source>
        <strain evidence="1">SE15195</strain>
    </source>
</reference>
<accession>A0A9Q9EH40</accession>
<keyword evidence="2" id="KW-1185">Reference proteome</keyword>
<protein>
    <submittedName>
        <fullName evidence="1">Uncharacterized protein</fullName>
    </submittedName>
</protein>
<evidence type="ECO:0000313" key="1">
    <source>
        <dbReference type="EMBL" id="USW50625.1"/>
    </source>
</evidence>
<gene>
    <name evidence="1" type="ORF">Slin15195_G039440</name>
</gene>